<evidence type="ECO:0000256" key="1">
    <source>
        <dbReference type="SAM" id="Phobius"/>
    </source>
</evidence>
<evidence type="ECO:0000313" key="2">
    <source>
        <dbReference type="EMBL" id="MBX44878.1"/>
    </source>
</evidence>
<accession>A0A2P2NQU8</accession>
<sequence>MSWYLFFLCLKSPHRILNLGSPLLFGAFWVWHFCFFWACYT</sequence>
<keyword evidence="1" id="KW-0812">Transmembrane</keyword>
<keyword evidence="1" id="KW-0472">Membrane</keyword>
<protein>
    <submittedName>
        <fullName evidence="2">Uncharacterized protein</fullName>
    </submittedName>
</protein>
<dbReference type="AlphaFoldDB" id="A0A2P2NQU8"/>
<organism evidence="2">
    <name type="scientific">Rhizophora mucronata</name>
    <name type="common">Asiatic mangrove</name>
    <dbReference type="NCBI Taxonomy" id="61149"/>
    <lineage>
        <taxon>Eukaryota</taxon>
        <taxon>Viridiplantae</taxon>
        <taxon>Streptophyta</taxon>
        <taxon>Embryophyta</taxon>
        <taxon>Tracheophyta</taxon>
        <taxon>Spermatophyta</taxon>
        <taxon>Magnoliopsida</taxon>
        <taxon>eudicotyledons</taxon>
        <taxon>Gunneridae</taxon>
        <taxon>Pentapetalae</taxon>
        <taxon>rosids</taxon>
        <taxon>fabids</taxon>
        <taxon>Malpighiales</taxon>
        <taxon>Rhizophoraceae</taxon>
        <taxon>Rhizophora</taxon>
    </lineage>
</organism>
<name>A0A2P2NQU8_RHIMU</name>
<reference evidence="2" key="1">
    <citation type="submission" date="2018-02" db="EMBL/GenBank/DDBJ databases">
        <title>Rhizophora mucronata_Transcriptome.</title>
        <authorList>
            <person name="Meera S.P."/>
            <person name="Sreeshan A."/>
            <person name="Augustine A."/>
        </authorList>
    </citation>
    <scope>NUCLEOTIDE SEQUENCE</scope>
    <source>
        <tissue evidence="2">Leaf</tissue>
    </source>
</reference>
<keyword evidence="1" id="KW-1133">Transmembrane helix</keyword>
<dbReference type="EMBL" id="GGEC01064394">
    <property type="protein sequence ID" value="MBX44878.1"/>
    <property type="molecule type" value="Transcribed_RNA"/>
</dbReference>
<feature type="transmembrane region" description="Helical" evidence="1">
    <location>
        <begin position="20"/>
        <end position="40"/>
    </location>
</feature>
<proteinExistence type="predicted"/>